<evidence type="ECO:0000256" key="1">
    <source>
        <dbReference type="SAM" id="Coils"/>
    </source>
</evidence>
<accession>A0A1B2DRV4</accession>
<organism evidence="2">
    <name type="scientific">Paenibacillus sp. BIHB 4019</name>
    <dbReference type="NCBI Taxonomy" id="1870819"/>
    <lineage>
        <taxon>Bacteria</taxon>
        <taxon>Bacillati</taxon>
        <taxon>Bacillota</taxon>
        <taxon>Bacilli</taxon>
        <taxon>Bacillales</taxon>
        <taxon>Paenibacillaceae</taxon>
        <taxon>Paenibacillus</taxon>
    </lineage>
</organism>
<dbReference type="AlphaFoldDB" id="A0A1B2DRV4"/>
<sequence length="332" mass="37214">MARAKQAKEIVRTPEVIAAEIRSIDVQARKYVLQSAIEIGRRLTEAKELVAHGEWGNWLQTNVSYGQSSANNFMKVAAEYADSQTLGNLSYSQAVALLSLPAEEREAFAEEHNASGMSTRELQAAIKAQQEAEKEKESLKLRLDASEAHAEILEANFKGWAATQKEQQAAVYEQYQAELALRKSQEDKVRELEQEIEKAQQSGNKTETAKLKTELRKAEKASSAAAEKAKELEEELKQKEAELAERLQQQEQELKAQAAEKEATLQEQLDKLMKQLERSNNEAFLKAKFYLQGIIDQGKILVTAIEEVKEPEEKVKLKAAAANVADQLRALF</sequence>
<feature type="coiled-coil region" evidence="1">
    <location>
        <begin position="122"/>
        <end position="282"/>
    </location>
</feature>
<protein>
    <recommendedName>
        <fullName evidence="3">DUF3102 domain-containing protein</fullName>
    </recommendedName>
</protein>
<proteinExistence type="predicted"/>
<name>A0A1B2DRV4_9BACL</name>
<keyword evidence="1" id="KW-0175">Coiled coil</keyword>
<evidence type="ECO:0000313" key="2">
    <source>
        <dbReference type="EMBL" id="ANY70431.1"/>
    </source>
</evidence>
<dbReference type="Pfam" id="PF11300">
    <property type="entry name" value="DUF3102"/>
    <property type="match status" value="1"/>
</dbReference>
<gene>
    <name evidence="2" type="ORF">BBD42_30990</name>
</gene>
<dbReference type="RefSeq" id="WP_216364900.1">
    <property type="nucleotide sequence ID" value="NZ_CP016808.1"/>
</dbReference>
<dbReference type="InterPro" id="IPR021451">
    <property type="entry name" value="DUF3102"/>
</dbReference>
<dbReference type="EMBL" id="CP016808">
    <property type="protein sequence ID" value="ANY70431.1"/>
    <property type="molecule type" value="Genomic_DNA"/>
</dbReference>
<reference evidence="2" key="1">
    <citation type="submission" date="2016-08" db="EMBL/GenBank/DDBJ databases">
        <title>Complete Genome Seqeunce of Paenibacillus sp. BIHB 4019 from tea rhizoplane.</title>
        <authorList>
            <person name="Thakur R."/>
            <person name="Swarnkar M.K."/>
            <person name="Gulati A."/>
        </authorList>
    </citation>
    <scope>NUCLEOTIDE SEQUENCE [LARGE SCALE GENOMIC DNA]</scope>
    <source>
        <strain evidence="2">BIHB4019</strain>
    </source>
</reference>
<evidence type="ECO:0008006" key="3">
    <source>
        <dbReference type="Google" id="ProtNLM"/>
    </source>
</evidence>